<name>A0ABZ3B8X5_9ENTR</name>
<evidence type="ECO:0008006" key="3">
    <source>
        <dbReference type="Google" id="ProtNLM"/>
    </source>
</evidence>
<keyword evidence="2" id="KW-1185">Reference proteome</keyword>
<dbReference type="RefSeq" id="WP_342322568.1">
    <property type="nucleotide sequence ID" value="NZ_CP151800.1"/>
</dbReference>
<proteinExistence type="predicted"/>
<evidence type="ECO:0000313" key="2">
    <source>
        <dbReference type="Proteomes" id="UP001466893"/>
    </source>
</evidence>
<evidence type="ECO:0000313" key="1">
    <source>
        <dbReference type="EMBL" id="WZV97938.1"/>
    </source>
</evidence>
<dbReference type="EMBL" id="CP151800">
    <property type="protein sequence ID" value="WZV97938.1"/>
    <property type="molecule type" value="Genomic_DNA"/>
</dbReference>
<accession>A0ABZ3B8X5</accession>
<gene>
    <name evidence="1" type="ORF">AAEY27_20205</name>
</gene>
<protein>
    <recommendedName>
        <fullName evidence="3">Saccharopine dehydrogenase NADP binding domain-containing protein</fullName>
    </recommendedName>
</protein>
<dbReference type="InterPro" id="IPR036291">
    <property type="entry name" value="NAD(P)-bd_dom_sf"/>
</dbReference>
<dbReference type="Gene3D" id="3.40.50.720">
    <property type="entry name" value="NAD(P)-binding Rossmann-like Domain"/>
    <property type="match status" value="1"/>
</dbReference>
<reference evidence="1 2" key="1">
    <citation type="submission" date="2024-04" db="EMBL/GenBank/DDBJ databases">
        <title>Kosakonia calanthae sp. nov., a halophilic bacterium isolated from leaves of Calanthe tiplacata.</title>
        <authorList>
            <person name="Wu P."/>
        </authorList>
    </citation>
    <scope>NUCLEOTIDE SEQUENCE [LARGE SCALE GENOMIC DNA]</scope>
    <source>
        <strain evidence="1 2">BYX6</strain>
    </source>
</reference>
<sequence length="355" mass="37984">MNGVIAVFGAGGTVGTACVEALLHHGERVLAIGRDLNVLQRRLAHLPCERLRFVELDVLAPMPWPMAVFACRRFIQCAGPSFALTDPVLTQLLTHCATPGVFVEPGGDAAAVQRWHQPLADAGWSGTFGAGVQPGLIGVAIRALAARFIRPDLLRVETFTGGLQPLTPAGLAEYLQAVNNRTGYPGMCVQQGALRRVADVPPTPAGFPASACVHPYLDEEAACAASDLSLQALRSFNVTDSAPITHLLNEIMASGQIPNSAAQQVADALAEKPPWFCLSVQAEGQGTQLTCADSYRLTGEVAAWTMITARAECTGADWFSRRSQSLAIWSHWQHQPPPGVQILWQNHQACEEGEL</sequence>
<dbReference type="Proteomes" id="UP001466893">
    <property type="component" value="Chromosome"/>
</dbReference>
<dbReference type="SUPFAM" id="SSF51735">
    <property type="entry name" value="NAD(P)-binding Rossmann-fold domains"/>
    <property type="match status" value="1"/>
</dbReference>
<organism evidence="1 2">
    <name type="scientific">Kosakonia calanthes</name>
    <dbReference type="NCBI Taxonomy" id="3139408"/>
    <lineage>
        <taxon>Bacteria</taxon>
        <taxon>Pseudomonadati</taxon>
        <taxon>Pseudomonadota</taxon>
        <taxon>Gammaproteobacteria</taxon>
        <taxon>Enterobacterales</taxon>
        <taxon>Enterobacteriaceae</taxon>
        <taxon>Kosakonia</taxon>
    </lineage>
</organism>